<accession>A0A498HLD5</accession>
<dbReference type="PANTHER" id="PTHR47723">
    <property type="entry name" value="OS05G0353850 PROTEIN"/>
    <property type="match status" value="1"/>
</dbReference>
<sequence>MKLNVDASWVAATGNGHAGVIARNDDGLFVAARKLKIKAPSAAAAEALAILYGCELASSMGMERIIVESDSKENFSCLLDASITGSWEAFPTLVKIMRLVASLGFQDRLAADRLASKSNTEMSDST</sequence>
<evidence type="ECO:0000313" key="3">
    <source>
        <dbReference type="Proteomes" id="UP000290289"/>
    </source>
</evidence>
<dbReference type="InterPro" id="IPR002156">
    <property type="entry name" value="RNaseH_domain"/>
</dbReference>
<proteinExistence type="predicted"/>
<keyword evidence="3" id="KW-1185">Reference proteome</keyword>
<dbReference type="InterPro" id="IPR036397">
    <property type="entry name" value="RNaseH_sf"/>
</dbReference>
<dbReference type="InterPro" id="IPR012337">
    <property type="entry name" value="RNaseH-like_sf"/>
</dbReference>
<feature type="domain" description="RNase H type-1" evidence="1">
    <location>
        <begin position="4"/>
        <end position="97"/>
    </location>
</feature>
<evidence type="ECO:0000259" key="1">
    <source>
        <dbReference type="Pfam" id="PF13456"/>
    </source>
</evidence>
<dbReference type="Gene3D" id="3.30.420.10">
    <property type="entry name" value="Ribonuclease H-like superfamily/Ribonuclease H"/>
    <property type="match status" value="1"/>
</dbReference>
<dbReference type="Pfam" id="PF13456">
    <property type="entry name" value="RVT_3"/>
    <property type="match status" value="1"/>
</dbReference>
<comment type="caution">
    <text evidence="2">The sequence shown here is derived from an EMBL/GenBank/DDBJ whole genome shotgun (WGS) entry which is preliminary data.</text>
</comment>
<reference evidence="2 3" key="1">
    <citation type="submission" date="2018-10" db="EMBL/GenBank/DDBJ databases">
        <title>A high-quality apple genome assembly.</title>
        <authorList>
            <person name="Hu J."/>
        </authorList>
    </citation>
    <scope>NUCLEOTIDE SEQUENCE [LARGE SCALE GENOMIC DNA]</scope>
    <source>
        <strain evidence="3">cv. HFTH1</strain>
        <tissue evidence="2">Young leaf</tissue>
    </source>
</reference>
<dbReference type="SUPFAM" id="SSF53098">
    <property type="entry name" value="Ribonuclease H-like"/>
    <property type="match status" value="1"/>
</dbReference>
<dbReference type="AlphaFoldDB" id="A0A498HLD5"/>
<dbReference type="Proteomes" id="UP000290289">
    <property type="component" value="Chromosome 16"/>
</dbReference>
<dbReference type="GO" id="GO:0004523">
    <property type="term" value="F:RNA-DNA hybrid ribonuclease activity"/>
    <property type="evidence" value="ECO:0007669"/>
    <property type="project" value="InterPro"/>
</dbReference>
<gene>
    <name evidence="2" type="ORF">DVH24_025230</name>
</gene>
<dbReference type="PANTHER" id="PTHR47723:SF24">
    <property type="entry name" value="RNASE H TYPE-1 DOMAIN-CONTAINING PROTEIN"/>
    <property type="match status" value="1"/>
</dbReference>
<dbReference type="GO" id="GO:0003676">
    <property type="term" value="F:nucleic acid binding"/>
    <property type="evidence" value="ECO:0007669"/>
    <property type="project" value="InterPro"/>
</dbReference>
<organism evidence="2 3">
    <name type="scientific">Malus domestica</name>
    <name type="common">Apple</name>
    <name type="synonym">Pyrus malus</name>
    <dbReference type="NCBI Taxonomy" id="3750"/>
    <lineage>
        <taxon>Eukaryota</taxon>
        <taxon>Viridiplantae</taxon>
        <taxon>Streptophyta</taxon>
        <taxon>Embryophyta</taxon>
        <taxon>Tracheophyta</taxon>
        <taxon>Spermatophyta</taxon>
        <taxon>Magnoliopsida</taxon>
        <taxon>eudicotyledons</taxon>
        <taxon>Gunneridae</taxon>
        <taxon>Pentapetalae</taxon>
        <taxon>rosids</taxon>
        <taxon>fabids</taxon>
        <taxon>Rosales</taxon>
        <taxon>Rosaceae</taxon>
        <taxon>Amygdaloideae</taxon>
        <taxon>Maleae</taxon>
        <taxon>Malus</taxon>
    </lineage>
</organism>
<name>A0A498HLD5_MALDO</name>
<dbReference type="EMBL" id="RDQH01000342">
    <property type="protein sequence ID" value="RXH71729.1"/>
    <property type="molecule type" value="Genomic_DNA"/>
</dbReference>
<dbReference type="InterPro" id="IPR053151">
    <property type="entry name" value="RNase_H-like"/>
</dbReference>
<dbReference type="InterPro" id="IPR044730">
    <property type="entry name" value="RNase_H-like_dom_plant"/>
</dbReference>
<evidence type="ECO:0000313" key="2">
    <source>
        <dbReference type="EMBL" id="RXH71729.1"/>
    </source>
</evidence>
<dbReference type="STRING" id="3750.A0A498HLD5"/>
<protein>
    <recommendedName>
        <fullName evidence="1">RNase H type-1 domain-containing protein</fullName>
    </recommendedName>
</protein>
<dbReference type="CDD" id="cd06222">
    <property type="entry name" value="RNase_H_like"/>
    <property type="match status" value="1"/>
</dbReference>